<evidence type="ECO:0000313" key="3">
    <source>
        <dbReference type="Proteomes" id="UP000198694"/>
    </source>
</evidence>
<keyword evidence="1" id="KW-1133">Transmembrane helix</keyword>
<reference evidence="2 3" key="1">
    <citation type="submission" date="2016-10" db="EMBL/GenBank/DDBJ databases">
        <authorList>
            <person name="de Groot N.N."/>
        </authorList>
    </citation>
    <scope>NUCLEOTIDE SEQUENCE [LARGE SCALE GENOMIC DNA]</scope>
    <source>
        <strain evidence="2 3">CGMCC 1.6502</strain>
    </source>
</reference>
<keyword evidence="3" id="KW-1185">Reference proteome</keyword>
<evidence type="ECO:0000256" key="1">
    <source>
        <dbReference type="SAM" id="Phobius"/>
    </source>
</evidence>
<dbReference type="AlphaFoldDB" id="A0A1G8WBU4"/>
<name>A0A1G8WBU4_9BACI</name>
<dbReference type="EMBL" id="FNFL01000001">
    <property type="protein sequence ID" value="SDJ75713.1"/>
    <property type="molecule type" value="Genomic_DNA"/>
</dbReference>
<organism evidence="2 3">
    <name type="scientific">Sediminibacillus albus</name>
    <dbReference type="NCBI Taxonomy" id="407036"/>
    <lineage>
        <taxon>Bacteria</taxon>
        <taxon>Bacillati</taxon>
        <taxon>Bacillota</taxon>
        <taxon>Bacilli</taxon>
        <taxon>Bacillales</taxon>
        <taxon>Bacillaceae</taxon>
        <taxon>Sediminibacillus</taxon>
    </lineage>
</organism>
<dbReference type="STRING" id="407036.SAMN05216243_0686"/>
<accession>A0A1G8WBU4</accession>
<protein>
    <submittedName>
        <fullName evidence="2">Uncharacterized protein</fullName>
    </submittedName>
</protein>
<keyword evidence="1" id="KW-0812">Transmembrane</keyword>
<keyword evidence="1" id="KW-0472">Membrane</keyword>
<dbReference type="Proteomes" id="UP000198694">
    <property type="component" value="Unassembled WGS sequence"/>
</dbReference>
<proteinExistence type="predicted"/>
<evidence type="ECO:0000313" key="2">
    <source>
        <dbReference type="EMBL" id="SDJ75713.1"/>
    </source>
</evidence>
<feature type="transmembrane region" description="Helical" evidence="1">
    <location>
        <begin position="6"/>
        <end position="26"/>
    </location>
</feature>
<sequence>MKGVNFLFTFYVNIGFLKVIVVKYCWAVMREKTNSFNCKKRSVHQNEQCRKQRNDGNVC</sequence>
<gene>
    <name evidence="2" type="ORF">SAMN05216243_0686</name>
</gene>